<keyword evidence="6 8" id="KW-1133">Transmembrane helix</keyword>
<dbReference type="Pfam" id="PF00528">
    <property type="entry name" value="BPD_transp_1"/>
    <property type="match status" value="1"/>
</dbReference>
<evidence type="ECO:0000256" key="3">
    <source>
        <dbReference type="ARBA" id="ARBA00022448"/>
    </source>
</evidence>
<evidence type="ECO:0000256" key="1">
    <source>
        <dbReference type="ARBA" id="ARBA00004651"/>
    </source>
</evidence>
<evidence type="ECO:0000256" key="4">
    <source>
        <dbReference type="ARBA" id="ARBA00022475"/>
    </source>
</evidence>
<dbReference type="GO" id="GO:0005886">
    <property type="term" value="C:plasma membrane"/>
    <property type="evidence" value="ECO:0007669"/>
    <property type="project" value="UniProtKB-SubCell"/>
</dbReference>
<feature type="domain" description="ABC transmembrane type-1" evidence="9">
    <location>
        <begin position="74"/>
        <end position="280"/>
    </location>
</feature>
<dbReference type="EMBL" id="AGUD01000056">
    <property type="protein sequence ID" value="EHN11923.1"/>
    <property type="molecule type" value="Genomic_DNA"/>
</dbReference>
<sequence length="292" mass="30972">MNDTTATATVPAGGRLASPLRGALGGNGALWLLVPPVTFLVLLLVVPLGFLVYLALQDSGFSKALGDEIFRASIWRTLVLAATVSVLTLIFGTIYAMALAIAPKGVAIALLIALFTLFWTSLLVRTYGWMLLYLPQGPIYSVLHGLGLRDAPVEVFQKTAAAYPAMVHVMLPYVVLPVYAAIRQLDPMHLRAARVLGAGPLLTLRKVVLPQLRSGIMAGAVLVFVMSLGFYVTPQLLGSPTGPMVASLIGASFNTPGETSTAAAMSLVLLAVVIVVYVAADRVFKVSEQWGR</sequence>
<comment type="subcellular location">
    <subcellularLocation>
        <location evidence="1 8">Cell membrane</location>
        <topology evidence="1 8">Multi-pass membrane protein</topology>
    </subcellularLocation>
</comment>
<reference evidence="10 11" key="1">
    <citation type="journal article" date="2013" name="Biodegradation">
        <title>Quantitative proteomic analysis of ibuprofen-degrading Patulibacter sp. strain I11.</title>
        <authorList>
            <person name="Almeida B."/>
            <person name="Kjeldal H."/>
            <person name="Lolas I."/>
            <person name="Knudsen A.D."/>
            <person name="Carvalho G."/>
            <person name="Nielsen K.L."/>
            <person name="Barreto Crespo M.T."/>
            <person name="Stensballe A."/>
            <person name="Nielsen J.L."/>
        </authorList>
    </citation>
    <scope>NUCLEOTIDE SEQUENCE [LARGE SCALE GENOMIC DNA]</scope>
    <source>
        <strain evidence="10 11">I11</strain>
    </source>
</reference>
<dbReference type="PANTHER" id="PTHR42929:SF5">
    <property type="entry name" value="ABC TRANSPORTER PERMEASE PROTEIN"/>
    <property type="match status" value="1"/>
</dbReference>
<evidence type="ECO:0000313" key="10">
    <source>
        <dbReference type="EMBL" id="EHN11923.1"/>
    </source>
</evidence>
<evidence type="ECO:0000256" key="8">
    <source>
        <dbReference type="RuleBase" id="RU363032"/>
    </source>
</evidence>
<evidence type="ECO:0000256" key="7">
    <source>
        <dbReference type="ARBA" id="ARBA00023136"/>
    </source>
</evidence>
<keyword evidence="7 8" id="KW-0472">Membrane</keyword>
<keyword evidence="5 8" id="KW-0812">Transmembrane</keyword>
<dbReference type="AlphaFoldDB" id="H0E314"/>
<evidence type="ECO:0000259" key="9">
    <source>
        <dbReference type="PROSITE" id="PS50928"/>
    </source>
</evidence>
<dbReference type="PANTHER" id="PTHR42929">
    <property type="entry name" value="INNER MEMBRANE ABC TRANSPORTER PERMEASE PROTEIN YDCU-RELATED-RELATED"/>
    <property type="match status" value="1"/>
</dbReference>
<protein>
    <submittedName>
        <fullName evidence="10">Binding-protein-dependent transport systems inner membrane component</fullName>
    </submittedName>
</protein>
<feature type="transmembrane region" description="Helical" evidence="8">
    <location>
        <begin position="262"/>
        <end position="280"/>
    </location>
</feature>
<accession>H0E314</accession>
<evidence type="ECO:0000313" key="11">
    <source>
        <dbReference type="Proteomes" id="UP000005143"/>
    </source>
</evidence>
<dbReference type="Proteomes" id="UP000005143">
    <property type="component" value="Unassembled WGS sequence"/>
</dbReference>
<dbReference type="CDD" id="cd06261">
    <property type="entry name" value="TM_PBP2"/>
    <property type="match status" value="1"/>
</dbReference>
<feature type="transmembrane region" description="Helical" evidence="8">
    <location>
        <begin position="106"/>
        <end position="124"/>
    </location>
</feature>
<feature type="transmembrane region" description="Helical" evidence="8">
    <location>
        <begin position="215"/>
        <end position="233"/>
    </location>
</feature>
<dbReference type="InterPro" id="IPR035906">
    <property type="entry name" value="MetI-like_sf"/>
</dbReference>
<dbReference type="RefSeq" id="WP_007572004.1">
    <property type="nucleotide sequence ID" value="NZ_AGUD01000056.1"/>
</dbReference>
<evidence type="ECO:0000256" key="6">
    <source>
        <dbReference type="ARBA" id="ARBA00022989"/>
    </source>
</evidence>
<organism evidence="10 11">
    <name type="scientific">Patulibacter medicamentivorans</name>
    <dbReference type="NCBI Taxonomy" id="1097667"/>
    <lineage>
        <taxon>Bacteria</taxon>
        <taxon>Bacillati</taxon>
        <taxon>Actinomycetota</taxon>
        <taxon>Thermoleophilia</taxon>
        <taxon>Solirubrobacterales</taxon>
        <taxon>Patulibacteraceae</taxon>
        <taxon>Patulibacter</taxon>
    </lineage>
</organism>
<proteinExistence type="inferred from homology"/>
<comment type="caution">
    <text evidence="10">The sequence shown here is derived from an EMBL/GenBank/DDBJ whole genome shotgun (WGS) entry which is preliminary data.</text>
</comment>
<dbReference type="SUPFAM" id="SSF161098">
    <property type="entry name" value="MetI-like"/>
    <property type="match status" value="1"/>
</dbReference>
<keyword evidence="3 8" id="KW-0813">Transport</keyword>
<name>H0E314_9ACTN</name>
<dbReference type="InterPro" id="IPR000515">
    <property type="entry name" value="MetI-like"/>
</dbReference>
<keyword evidence="11" id="KW-1185">Reference proteome</keyword>
<evidence type="ECO:0000256" key="5">
    <source>
        <dbReference type="ARBA" id="ARBA00022692"/>
    </source>
</evidence>
<evidence type="ECO:0000256" key="2">
    <source>
        <dbReference type="ARBA" id="ARBA00007069"/>
    </source>
</evidence>
<dbReference type="OrthoDB" id="9808619at2"/>
<feature type="transmembrane region" description="Helical" evidence="8">
    <location>
        <begin position="29"/>
        <end position="56"/>
    </location>
</feature>
<comment type="similarity">
    <text evidence="2">Belongs to the binding-protein-dependent transport system permease family. CysTW subfamily.</text>
</comment>
<feature type="transmembrane region" description="Helical" evidence="8">
    <location>
        <begin position="160"/>
        <end position="182"/>
    </location>
</feature>
<feature type="transmembrane region" description="Helical" evidence="8">
    <location>
        <begin position="77"/>
        <end position="100"/>
    </location>
</feature>
<dbReference type="Gene3D" id="1.10.3720.10">
    <property type="entry name" value="MetI-like"/>
    <property type="match status" value="1"/>
</dbReference>
<dbReference type="PROSITE" id="PS50928">
    <property type="entry name" value="ABC_TM1"/>
    <property type="match status" value="1"/>
</dbReference>
<dbReference type="GO" id="GO:0055085">
    <property type="term" value="P:transmembrane transport"/>
    <property type="evidence" value="ECO:0007669"/>
    <property type="project" value="InterPro"/>
</dbReference>
<gene>
    <name evidence="10" type="ORF">PAI11_11810</name>
</gene>
<keyword evidence="4" id="KW-1003">Cell membrane</keyword>